<dbReference type="RefSeq" id="WP_160906889.1">
    <property type="nucleotide sequence ID" value="NZ_WVHS01000002.1"/>
</dbReference>
<evidence type="ECO:0000313" key="6">
    <source>
        <dbReference type="EMBL" id="MXV15923.1"/>
    </source>
</evidence>
<protein>
    <submittedName>
        <fullName evidence="6">Rieske 2Fe-2S domain-containing protein</fullName>
    </submittedName>
</protein>
<dbReference type="GO" id="GO:0051537">
    <property type="term" value="F:2 iron, 2 sulfur cluster binding"/>
    <property type="evidence" value="ECO:0007669"/>
    <property type="project" value="UniProtKB-KW"/>
</dbReference>
<feature type="domain" description="Rieske" evidence="5">
    <location>
        <begin position="61"/>
        <end position="143"/>
    </location>
</feature>
<reference evidence="6 7" key="1">
    <citation type="submission" date="2019-11" db="EMBL/GenBank/DDBJ databases">
        <title>Pedobacter sp. HMF7056 Genome sequencing and assembly.</title>
        <authorList>
            <person name="Kang H."/>
            <person name="Kim H."/>
            <person name="Joh K."/>
        </authorList>
    </citation>
    <scope>NUCLEOTIDE SEQUENCE [LARGE SCALE GENOMIC DNA]</scope>
    <source>
        <strain evidence="6 7">HMF7056</strain>
    </source>
</reference>
<dbReference type="Pfam" id="PF00355">
    <property type="entry name" value="Rieske"/>
    <property type="match status" value="1"/>
</dbReference>
<dbReference type="NCBIfam" id="TIGR01409">
    <property type="entry name" value="TAT_signal_seq"/>
    <property type="match status" value="1"/>
</dbReference>
<dbReference type="GO" id="GO:0046872">
    <property type="term" value="F:metal ion binding"/>
    <property type="evidence" value="ECO:0007669"/>
    <property type="project" value="UniProtKB-KW"/>
</dbReference>
<dbReference type="PROSITE" id="PS51296">
    <property type="entry name" value="RIESKE"/>
    <property type="match status" value="1"/>
</dbReference>
<name>A0A7K1XYA3_9SPHI</name>
<evidence type="ECO:0000256" key="4">
    <source>
        <dbReference type="ARBA" id="ARBA00023014"/>
    </source>
</evidence>
<evidence type="ECO:0000256" key="1">
    <source>
        <dbReference type="ARBA" id="ARBA00022714"/>
    </source>
</evidence>
<dbReference type="CDD" id="cd03467">
    <property type="entry name" value="Rieske"/>
    <property type="match status" value="1"/>
</dbReference>
<evidence type="ECO:0000256" key="2">
    <source>
        <dbReference type="ARBA" id="ARBA00022723"/>
    </source>
</evidence>
<keyword evidence="7" id="KW-1185">Reference proteome</keyword>
<dbReference type="SUPFAM" id="SSF50022">
    <property type="entry name" value="ISP domain"/>
    <property type="match status" value="1"/>
</dbReference>
<dbReference type="InterPro" id="IPR017941">
    <property type="entry name" value="Rieske_2Fe-2S"/>
</dbReference>
<keyword evidence="2" id="KW-0479">Metal-binding</keyword>
<organism evidence="6 7">
    <name type="scientific">Hufsiella ginkgonis</name>
    <dbReference type="NCBI Taxonomy" id="2695274"/>
    <lineage>
        <taxon>Bacteria</taxon>
        <taxon>Pseudomonadati</taxon>
        <taxon>Bacteroidota</taxon>
        <taxon>Sphingobacteriia</taxon>
        <taxon>Sphingobacteriales</taxon>
        <taxon>Sphingobacteriaceae</taxon>
        <taxon>Hufsiella</taxon>
    </lineage>
</organism>
<evidence type="ECO:0000256" key="3">
    <source>
        <dbReference type="ARBA" id="ARBA00023004"/>
    </source>
</evidence>
<evidence type="ECO:0000313" key="7">
    <source>
        <dbReference type="Proteomes" id="UP000451233"/>
    </source>
</evidence>
<dbReference type="AlphaFoldDB" id="A0A7K1XYA3"/>
<comment type="caution">
    <text evidence="6">The sequence shown here is derived from an EMBL/GenBank/DDBJ whole genome shotgun (WGS) entry which is preliminary data.</text>
</comment>
<dbReference type="Proteomes" id="UP000451233">
    <property type="component" value="Unassembled WGS sequence"/>
</dbReference>
<proteinExistence type="predicted"/>
<dbReference type="PROSITE" id="PS51257">
    <property type="entry name" value="PROKAR_LIPOPROTEIN"/>
    <property type="match status" value="1"/>
</dbReference>
<evidence type="ECO:0000259" key="5">
    <source>
        <dbReference type="PROSITE" id="PS51296"/>
    </source>
</evidence>
<gene>
    <name evidence="6" type="ORF">GS398_11455</name>
</gene>
<dbReference type="InterPro" id="IPR019546">
    <property type="entry name" value="TAT_signal_bac_arc"/>
</dbReference>
<sequence length="150" mass="16585">MNRRDFITKTCTACIAAGFLGGIISSCNTSRYIAGLLVKDGLVVDPANFRNGKKGGDHFHPYLVVRNSALKFPICLYRFSRTQYVALWMQCTHQGAELQVFGDSLQCPAHGSEFDNRGSVSSGPANRQLLNFPVIVQDDAQLFIDLRKKA</sequence>
<keyword evidence="3" id="KW-0408">Iron</keyword>
<dbReference type="InterPro" id="IPR036922">
    <property type="entry name" value="Rieske_2Fe-2S_sf"/>
</dbReference>
<dbReference type="Gene3D" id="2.102.10.10">
    <property type="entry name" value="Rieske [2Fe-2S] iron-sulphur domain"/>
    <property type="match status" value="1"/>
</dbReference>
<accession>A0A7K1XYA3</accession>
<keyword evidence="1" id="KW-0001">2Fe-2S</keyword>
<keyword evidence="4" id="KW-0411">Iron-sulfur</keyword>
<dbReference type="EMBL" id="WVHS01000002">
    <property type="protein sequence ID" value="MXV15923.1"/>
    <property type="molecule type" value="Genomic_DNA"/>
</dbReference>